<protein>
    <submittedName>
        <fullName evidence="1">Uncharacterized protein</fullName>
    </submittedName>
</protein>
<reference evidence="1 2" key="1">
    <citation type="journal article" date="2024" name="Chem. Sci.">
        <title>Discovery of megapolipeptins by genome mining of a Burkholderiales bacteria collection.</title>
        <authorList>
            <person name="Paulo B.S."/>
            <person name="Recchia M.J.J."/>
            <person name="Lee S."/>
            <person name="Fergusson C.H."/>
            <person name="Romanowski S.B."/>
            <person name="Hernandez A."/>
            <person name="Krull N."/>
            <person name="Liu D.Y."/>
            <person name="Cavanagh H."/>
            <person name="Bos A."/>
            <person name="Gray C.A."/>
            <person name="Murphy B.T."/>
            <person name="Linington R.G."/>
            <person name="Eustaquio A.S."/>
        </authorList>
    </citation>
    <scope>NUCLEOTIDE SEQUENCE [LARGE SCALE GENOMIC DNA]</scope>
    <source>
        <strain evidence="1 2">RL17-351-BIE-A</strain>
    </source>
</reference>
<sequence length="104" mass="11422">MACQSYAPYRGFGIDVQVTTGKTLCLHNVGRRYKVSWTISSSSQPAQKVASFPEQLEFMSEQDAFRYAEKRAQTFIDCMLSGNSAISSGCDAGVEAVRTEAPRV</sequence>
<gene>
    <name evidence="1" type="ORF">PQR03_19760</name>
</gene>
<evidence type="ECO:0000313" key="2">
    <source>
        <dbReference type="Proteomes" id="UP001629274"/>
    </source>
</evidence>
<proteinExistence type="predicted"/>
<dbReference type="Proteomes" id="UP001629274">
    <property type="component" value="Unassembled WGS sequence"/>
</dbReference>
<evidence type="ECO:0000313" key="1">
    <source>
        <dbReference type="EMBL" id="MFM0240368.1"/>
    </source>
</evidence>
<comment type="caution">
    <text evidence="1">The sequence shown here is derived from an EMBL/GenBank/DDBJ whole genome shotgun (WGS) entry which is preliminary data.</text>
</comment>
<name>A0ABW9BLE4_9BURK</name>
<dbReference type="EMBL" id="JAQQDR010000007">
    <property type="protein sequence ID" value="MFM0240368.1"/>
    <property type="molecule type" value="Genomic_DNA"/>
</dbReference>
<accession>A0ABW9BLE4</accession>
<dbReference type="RefSeq" id="WP_408511464.1">
    <property type="nucleotide sequence ID" value="NZ_JAQQDR010000007.1"/>
</dbReference>
<keyword evidence="2" id="KW-1185">Reference proteome</keyword>
<organism evidence="1 2">
    <name type="scientific">Paraburkholderia phytofirmans</name>
    <dbReference type="NCBI Taxonomy" id="261302"/>
    <lineage>
        <taxon>Bacteria</taxon>
        <taxon>Pseudomonadati</taxon>
        <taxon>Pseudomonadota</taxon>
        <taxon>Betaproteobacteria</taxon>
        <taxon>Burkholderiales</taxon>
        <taxon>Burkholderiaceae</taxon>
        <taxon>Paraburkholderia</taxon>
    </lineage>
</organism>